<dbReference type="SMART" id="SM00422">
    <property type="entry name" value="HTH_MERR"/>
    <property type="match status" value="1"/>
</dbReference>
<evidence type="ECO:0000313" key="3">
    <source>
        <dbReference type="EMBL" id="MBI2876726.1"/>
    </source>
</evidence>
<dbReference type="PANTHER" id="PTHR30204">
    <property type="entry name" value="REDOX-CYCLING DRUG-SENSING TRANSCRIPTIONAL ACTIVATOR SOXR"/>
    <property type="match status" value="1"/>
</dbReference>
<dbReference type="GO" id="GO:0003677">
    <property type="term" value="F:DNA binding"/>
    <property type="evidence" value="ECO:0007669"/>
    <property type="project" value="UniProtKB-KW"/>
</dbReference>
<evidence type="ECO:0000313" key="4">
    <source>
        <dbReference type="Proteomes" id="UP000769766"/>
    </source>
</evidence>
<dbReference type="AlphaFoldDB" id="A0A932CPI4"/>
<comment type="caution">
    <text evidence="3">The sequence shown here is derived from an EMBL/GenBank/DDBJ whole genome shotgun (WGS) entry which is preliminary data.</text>
</comment>
<sequence length="124" mass="14801">MAEQIPNKLFFRIREVTEITGIKPHVLRYWESEFSRLSPRKSRSGQRVYRKKDIETILKIKRLLYDERYTIVGAKKRLEEKEEERRLPEETLQCHSEAESKIADTLKALRQELQSLLSLLESRA</sequence>
<reference evidence="3" key="1">
    <citation type="submission" date="2020-07" db="EMBL/GenBank/DDBJ databases">
        <title>Huge and variable diversity of episymbiotic CPR bacteria and DPANN archaea in groundwater ecosystems.</title>
        <authorList>
            <person name="He C.Y."/>
            <person name="Keren R."/>
            <person name="Whittaker M."/>
            <person name="Farag I.F."/>
            <person name="Doudna J."/>
            <person name="Cate J.H.D."/>
            <person name="Banfield J.F."/>
        </authorList>
    </citation>
    <scope>NUCLEOTIDE SEQUENCE</scope>
    <source>
        <strain evidence="3">NC_groundwater_672_Ag_B-0.1um_62_36</strain>
    </source>
</reference>
<protein>
    <submittedName>
        <fullName evidence="3">MerR family transcriptional regulator</fullName>
    </submittedName>
</protein>
<dbReference type="InterPro" id="IPR000551">
    <property type="entry name" value="MerR-type_HTH_dom"/>
</dbReference>
<accession>A0A932CPI4</accession>
<evidence type="ECO:0000259" key="2">
    <source>
        <dbReference type="PROSITE" id="PS50937"/>
    </source>
</evidence>
<gene>
    <name evidence="3" type="ORF">HYY20_07585</name>
</gene>
<dbReference type="InterPro" id="IPR009061">
    <property type="entry name" value="DNA-bd_dom_put_sf"/>
</dbReference>
<dbReference type="Gene3D" id="1.10.1660.10">
    <property type="match status" value="1"/>
</dbReference>
<name>A0A932CPI4_UNCTE</name>
<dbReference type="CDD" id="cd04765">
    <property type="entry name" value="HTH_MlrA-like_sg2"/>
    <property type="match status" value="1"/>
</dbReference>
<dbReference type="SUPFAM" id="SSF46955">
    <property type="entry name" value="Putative DNA-binding domain"/>
    <property type="match status" value="1"/>
</dbReference>
<dbReference type="InterPro" id="IPR047057">
    <property type="entry name" value="MerR_fam"/>
</dbReference>
<organism evidence="3 4">
    <name type="scientific">Tectimicrobiota bacterium</name>
    <dbReference type="NCBI Taxonomy" id="2528274"/>
    <lineage>
        <taxon>Bacteria</taxon>
        <taxon>Pseudomonadati</taxon>
        <taxon>Nitrospinota/Tectimicrobiota group</taxon>
        <taxon>Candidatus Tectimicrobiota</taxon>
    </lineage>
</organism>
<dbReference type="PROSITE" id="PS50937">
    <property type="entry name" value="HTH_MERR_2"/>
    <property type="match status" value="1"/>
</dbReference>
<dbReference type="Pfam" id="PF13411">
    <property type="entry name" value="MerR_1"/>
    <property type="match status" value="1"/>
</dbReference>
<proteinExistence type="predicted"/>
<dbReference type="GO" id="GO:0003700">
    <property type="term" value="F:DNA-binding transcription factor activity"/>
    <property type="evidence" value="ECO:0007669"/>
    <property type="project" value="InterPro"/>
</dbReference>
<feature type="domain" description="HTH merR-type" evidence="2">
    <location>
        <begin position="10"/>
        <end position="67"/>
    </location>
</feature>
<keyword evidence="1" id="KW-0238">DNA-binding</keyword>
<feature type="non-terminal residue" evidence="3">
    <location>
        <position position="124"/>
    </location>
</feature>
<dbReference type="Proteomes" id="UP000769766">
    <property type="component" value="Unassembled WGS sequence"/>
</dbReference>
<dbReference type="EMBL" id="JACPRF010000228">
    <property type="protein sequence ID" value="MBI2876726.1"/>
    <property type="molecule type" value="Genomic_DNA"/>
</dbReference>
<evidence type="ECO:0000256" key="1">
    <source>
        <dbReference type="ARBA" id="ARBA00023125"/>
    </source>
</evidence>
<dbReference type="PANTHER" id="PTHR30204:SF15">
    <property type="entry name" value="BLL5018 PROTEIN"/>
    <property type="match status" value="1"/>
</dbReference>